<proteinExistence type="predicted"/>
<gene>
    <name evidence="2" type="ORF">EVAR_17205_1</name>
</gene>
<dbReference type="OrthoDB" id="8112830at2759"/>
<sequence>MTGFGLKEIADFFLGGNYGQYPHPGQYPGQGGAGVYPNPGNYPSQYPGSNYPNQYPGSNYPANNYPNKPPIGPLPGSYPGQSGPGLPGSPGNHPGCPLCDSSVYSYCSHKQTHDACCCENPSHIPFRYCSNTDCKFLYANTCNEYNLISRCCCVDVQRDVPAANSIQV</sequence>
<feature type="region of interest" description="Disordered" evidence="1">
    <location>
        <begin position="29"/>
        <end position="48"/>
    </location>
</feature>
<dbReference type="EMBL" id="BGZK01000144">
    <property type="protein sequence ID" value="GBP22851.1"/>
    <property type="molecule type" value="Genomic_DNA"/>
</dbReference>
<comment type="caution">
    <text evidence="2">The sequence shown here is derived from an EMBL/GenBank/DDBJ whole genome shotgun (WGS) entry which is preliminary data.</text>
</comment>
<dbReference type="AlphaFoldDB" id="A0A4C1U921"/>
<organism evidence="2 3">
    <name type="scientific">Eumeta variegata</name>
    <name type="common">Bagworm moth</name>
    <name type="synonym">Eumeta japonica</name>
    <dbReference type="NCBI Taxonomy" id="151549"/>
    <lineage>
        <taxon>Eukaryota</taxon>
        <taxon>Metazoa</taxon>
        <taxon>Ecdysozoa</taxon>
        <taxon>Arthropoda</taxon>
        <taxon>Hexapoda</taxon>
        <taxon>Insecta</taxon>
        <taxon>Pterygota</taxon>
        <taxon>Neoptera</taxon>
        <taxon>Endopterygota</taxon>
        <taxon>Lepidoptera</taxon>
        <taxon>Glossata</taxon>
        <taxon>Ditrysia</taxon>
        <taxon>Tineoidea</taxon>
        <taxon>Psychidae</taxon>
        <taxon>Oiketicinae</taxon>
        <taxon>Eumeta</taxon>
    </lineage>
</organism>
<evidence type="ECO:0000313" key="2">
    <source>
        <dbReference type="EMBL" id="GBP22851.1"/>
    </source>
</evidence>
<dbReference type="Proteomes" id="UP000299102">
    <property type="component" value="Unassembled WGS sequence"/>
</dbReference>
<evidence type="ECO:0000313" key="3">
    <source>
        <dbReference type="Proteomes" id="UP000299102"/>
    </source>
</evidence>
<reference evidence="2 3" key="1">
    <citation type="journal article" date="2019" name="Commun. Biol.">
        <title>The bagworm genome reveals a unique fibroin gene that provides high tensile strength.</title>
        <authorList>
            <person name="Kono N."/>
            <person name="Nakamura H."/>
            <person name="Ohtoshi R."/>
            <person name="Tomita M."/>
            <person name="Numata K."/>
            <person name="Arakawa K."/>
        </authorList>
    </citation>
    <scope>NUCLEOTIDE SEQUENCE [LARGE SCALE GENOMIC DNA]</scope>
</reference>
<keyword evidence="3" id="KW-1185">Reference proteome</keyword>
<feature type="region of interest" description="Disordered" evidence="1">
    <location>
        <begin position="57"/>
        <end position="87"/>
    </location>
</feature>
<evidence type="ECO:0000256" key="1">
    <source>
        <dbReference type="SAM" id="MobiDB-lite"/>
    </source>
</evidence>
<name>A0A4C1U921_EUMVA</name>
<dbReference type="STRING" id="151549.A0A4C1U921"/>
<accession>A0A4C1U921</accession>
<protein>
    <submittedName>
        <fullName evidence="2">Uncharacterized protein</fullName>
    </submittedName>
</protein>